<reference evidence="3" key="1">
    <citation type="journal article" date="2014" name="Proc. Natl. Acad. Sci. U.S.A.">
        <title>Extensive sampling of basidiomycete genomes demonstrates inadequacy of the white-rot/brown-rot paradigm for wood decay fungi.</title>
        <authorList>
            <person name="Riley R."/>
            <person name="Salamov A.A."/>
            <person name="Brown D.W."/>
            <person name="Nagy L.G."/>
            <person name="Floudas D."/>
            <person name="Held B.W."/>
            <person name="Levasseur A."/>
            <person name="Lombard V."/>
            <person name="Morin E."/>
            <person name="Otillar R."/>
            <person name="Lindquist E.A."/>
            <person name="Sun H."/>
            <person name="LaButti K.M."/>
            <person name="Schmutz J."/>
            <person name="Jabbour D."/>
            <person name="Luo H."/>
            <person name="Baker S.E."/>
            <person name="Pisabarro A.G."/>
            <person name="Walton J.D."/>
            <person name="Blanchette R.A."/>
            <person name="Henrissat B."/>
            <person name="Martin F."/>
            <person name="Cullen D."/>
            <person name="Hibbett D.S."/>
            <person name="Grigoriev I.V."/>
        </authorList>
    </citation>
    <scope>NUCLEOTIDE SEQUENCE [LARGE SCALE GENOMIC DNA]</scope>
    <source>
        <strain evidence="3">MUCL 33604</strain>
    </source>
</reference>
<dbReference type="EMBL" id="KL197736">
    <property type="protein sequence ID" value="KDQ53017.1"/>
    <property type="molecule type" value="Genomic_DNA"/>
</dbReference>
<organism evidence="2 3">
    <name type="scientific">Jaapia argillacea MUCL 33604</name>
    <dbReference type="NCBI Taxonomy" id="933084"/>
    <lineage>
        <taxon>Eukaryota</taxon>
        <taxon>Fungi</taxon>
        <taxon>Dikarya</taxon>
        <taxon>Basidiomycota</taxon>
        <taxon>Agaricomycotina</taxon>
        <taxon>Agaricomycetes</taxon>
        <taxon>Agaricomycetidae</taxon>
        <taxon>Jaapiales</taxon>
        <taxon>Jaapiaceae</taxon>
        <taxon>Jaapia</taxon>
    </lineage>
</organism>
<dbReference type="HOGENOM" id="CLU_080325_0_0_1"/>
<evidence type="ECO:0000313" key="2">
    <source>
        <dbReference type="EMBL" id="KDQ53017.1"/>
    </source>
</evidence>
<evidence type="ECO:0000313" key="3">
    <source>
        <dbReference type="Proteomes" id="UP000027265"/>
    </source>
</evidence>
<sequence>WNRYGSVHKHLHPLAVAANATQANHARLDVVLLTLANLYQLFSLPNMDPNVSKQVLESLEKRWSNTDQEIFILAVVLNPYLRNQCFHPNSPFRTEAQLWMVTKRAFVRFFSQEPDLEFSLGFADYIHNCGDFSDEAMLLREMKEMAMKQGVDVNLVAVWRRHDWGLENGVNGTNGLVNLAMRIVSIVPNSAGIERIFSDMGILQNKIHNRLGVEKVHKIVLVKQDTITKFGSVRRGKKRKSQEESAECESDNRDDTAVTSTSRDSTNTDSTTTTTLPADAT</sequence>
<dbReference type="AlphaFoldDB" id="A0A067PNY9"/>
<proteinExistence type="predicted"/>
<dbReference type="InParanoid" id="A0A067PNY9"/>
<dbReference type="Proteomes" id="UP000027265">
    <property type="component" value="Unassembled WGS sequence"/>
</dbReference>
<feature type="compositionally biased region" description="Low complexity" evidence="1">
    <location>
        <begin position="259"/>
        <end position="275"/>
    </location>
</feature>
<name>A0A067PNY9_9AGAM</name>
<protein>
    <recommendedName>
        <fullName evidence="4">HAT C-terminal dimerisation domain-containing protein</fullName>
    </recommendedName>
</protein>
<evidence type="ECO:0000256" key="1">
    <source>
        <dbReference type="SAM" id="MobiDB-lite"/>
    </source>
</evidence>
<evidence type="ECO:0008006" key="4">
    <source>
        <dbReference type="Google" id="ProtNLM"/>
    </source>
</evidence>
<accession>A0A067PNY9</accession>
<dbReference type="OrthoDB" id="2689137at2759"/>
<keyword evidence="3" id="KW-1185">Reference proteome</keyword>
<gene>
    <name evidence="2" type="ORF">JAAARDRAFT_137924</name>
</gene>
<dbReference type="InterPro" id="IPR012337">
    <property type="entry name" value="RNaseH-like_sf"/>
</dbReference>
<feature type="non-terminal residue" evidence="2">
    <location>
        <position position="1"/>
    </location>
</feature>
<dbReference type="STRING" id="933084.A0A067PNY9"/>
<dbReference type="SUPFAM" id="SSF53098">
    <property type="entry name" value="Ribonuclease H-like"/>
    <property type="match status" value="1"/>
</dbReference>
<feature type="region of interest" description="Disordered" evidence="1">
    <location>
        <begin position="232"/>
        <end position="281"/>
    </location>
</feature>